<dbReference type="PRINTS" id="PR01659">
    <property type="entry name" value="MCMPROTEIN3"/>
</dbReference>
<organism evidence="15 16">
    <name type="scientific">Cyclotella cryptica</name>
    <dbReference type="NCBI Taxonomy" id="29204"/>
    <lineage>
        <taxon>Eukaryota</taxon>
        <taxon>Sar</taxon>
        <taxon>Stramenopiles</taxon>
        <taxon>Ochrophyta</taxon>
        <taxon>Bacillariophyta</taxon>
        <taxon>Coscinodiscophyceae</taxon>
        <taxon>Thalassiosirophycidae</taxon>
        <taxon>Stephanodiscales</taxon>
        <taxon>Stephanodiscaceae</taxon>
        <taxon>Cyclotella</taxon>
    </lineage>
</organism>
<evidence type="ECO:0000256" key="2">
    <source>
        <dbReference type="ARBA" id="ARBA00008010"/>
    </source>
</evidence>
<dbReference type="Pfam" id="PF17207">
    <property type="entry name" value="MCM_OB"/>
    <property type="match status" value="1"/>
</dbReference>
<evidence type="ECO:0000256" key="9">
    <source>
        <dbReference type="ARBA" id="ARBA00023242"/>
    </source>
</evidence>
<dbReference type="PANTHER" id="PTHR11630:SF46">
    <property type="entry name" value="DNA REPLICATION LICENSING FACTOR MCM3-RELATED"/>
    <property type="match status" value="1"/>
</dbReference>
<dbReference type="Gene3D" id="3.30.1640.10">
    <property type="entry name" value="mini-chromosome maintenance (MCM) complex, chain A, domain 1"/>
    <property type="match status" value="1"/>
</dbReference>
<dbReference type="AlphaFoldDB" id="A0ABD3PQW3"/>
<reference evidence="15 16" key="1">
    <citation type="journal article" date="2020" name="G3 (Bethesda)">
        <title>Improved Reference Genome for Cyclotella cryptica CCMP332, a Model for Cell Wall Morphogenesis, Salinity Adaptation, and Lipid Production in Diatoms (Bacillariophyta).</title>
        <authorList>
            <person name="Roberts W.R."/>
            <person name="Downey K.M."/>
            <person name="Ruck E.C."/>
            <person name="Traller J.C."/>
            <person name="Alverson A.J."/>
        </authorList>
    </citation>
    <scope>NUCLEOTIDE SEQUENCE [LARGE SCALE GENOMIC DNA]</scope>
    <source>
        <strain evidence="15 16">CCMP332</strain>
    </source>
</reference>
<comment type="subunit">
    <text evidence="12">Component of the MCM2-7 complex.</text>
</comment>
<evidence type="ECO:0000256" key="13">
    <source>
        <dbReference type="SAM" id="MobiDB-lite"/>
    </source>
</evidence>
<dbReference type="InterPro" id="IPR027417">
    <property type="entry name" value="P-loop_NTPase"/>
</dbReference>
<evidence type="ECO:0000313" key="15">
    <source>
        <dbReference type="EMBL" id="KAL3790494.1"/>
    </source>
</evidence>
<evidence type="ECO:0000313" key="16">
    <source>
        <dbReference type="Proteomes" id="UP001516023"/>
    </source>
</evidence>
<evidence type="ECO:0000256" key="11">
    <source>
        <dbReference type="RuleBase" id="RU004070"/>
    </source>
</evidence>
<dbReference type="GO" id="GO:0006260">
    <property type="term" value="P:DNA replication"/>
    <property type="evidence" value="ECO:0007669"/>
    <property type="project" value="UniProtKB-KW"/>
</dbReference>
<feature type="compositionally biased region" description="Basic and acidic residues" evidence="13">
    <location>
        <begin position="590"/>
        <end position="604"/>
    </location>
</feature>
<dbReference type="PANTHER" id="PTHR11630">
    <property type="entry name" value="DNA REPLICATION LICENSING FACTOR MCM FAMILY MEMBER"/>
    <property type="match status" value="1"/>
</dbReference>
<proteinExistence type="inferred from homology"/>
<comment type="catalytic activity">
    <reaction evidence="10 12">
        <text>ATP + H2O = ADP + phosphate + H(+)</text>
        <dbReference type="Rhea" id="RHEA:13065"/>
        <dbReference type="ChEBI" id="CHEBI:15377"/>
        <dbReference type="ChEBI" id="CHEBI:15378"/>
        <dbReference type="ChEBI" id="CHEBI:30616"/>
        <dbReference type="ChEBI" id="CHEBI:43474"/>
        <dbReference type="ChEBI" id="CHEBI:456216"/>
        <dbReference type="EC" id="3.6.4.12"/>
    </reaction>
</comment>
<dbReference type="InterPro" id="IPR033762">
    <property type="entry name" value="MCM_OB"/>
</dbReference>
<evidence type="ECO:0000256" key="6">
    <source>
        <dbReference type="ARBA" id="ARBA00022806"/>
    </source>
</evidence>
<accession>A0ABD3PQW3</accession>
<comment type="function">
    <text evidence="12">Acts as component of the MCM2-7 complex (MCM complex) which is the replicative helicase essential for 'once per cell cycle' DNA replication initiation and elongation in eukaryotic cells. The active ATPase sites in the MCM2-7 ring are formed through the interaction surfaces of two neighboring subunits such that a critical structure of a conserved arginine finger motif is provided in trans relative to the ATP-binding site of the Walker A box of the adjacent subunit. The six ATPase active sites, however, are likely to contribute differentially to the complex helicase activity.</text>
</comment>
<dbReference type="FunFam" id="2.20.28.10:FF:000008">
    <property type="entry name" value="DNA helicase"/>
    <property type="match status" value="1"/>
</dbReference>
<evidence type="ECO:0000256" key="8">
    <source>
        <dbReference type="ARBA" id="ARBA00023125"/>
    </source>
</evidence>
<comment type="subcellular location">
    <subcellularLocation>
        <location evidence="1 12">Nucleus</location>
    </subcellularLocation>
</comment>
<dbReference type="Gene3D" id="2.20.28.10">
    <property type="match status" value="1"/>
</dbReference>
<sequence length="827" mass="91205">MASNSLAELRLRYDDFLRSDRFAYADRIATAIDDSAHRKSTPRIRIPLTDVRSYDSSLSNALLADPLRHLRAIETVAHDLGMEERPGYDLKGAAEGSEGSRVRVAIGGPVAGRAASPRELGSAELRRLVCVEGVAVKHRAFKKPRVLIHLDEEEFSRCGYQCWTTVVLRVSSIKPKIVKSVHYCPQTRTHESRTYIDSTDPQLNLPAMDATNSTELPDKLLSITSSSYPTHDKNGNPLETEFGLSVYKDHQTITLQEMPERAPMGQLPRSVELVLDHDLVDKVKPGDRVQIVGVYRALAQGGAGGQSSTSGVFKTVILVNDVKILGRDSHGLVFSPRDVRNIRSLGKRKDILDILGRSVCPSIHGHEVIKKALALQLLGGCEKNLANGTHLRGDINILMVGDPSTAKSQLLRSAMGIAPLAVSTTGKGSSGVGLTAAVTSDPETKERRLEAGAMVLADRGLVCVDEFDKMGENDRVAIHEAMEQQTVTIAKAGLHASLNARCSVLAAANPVYGQYDRKRRIQENIGLPDSLLSRFDLLFVVLDQLDPESDRRIAAHVIRGHMYQSAARVAIQESDYSEDDTSEEEDAGDDEKAHTVWQRSRYDTSDTTQGGDEDDPHSDDVLQHEFLRKYLHFAKTRMKPVLTEEARECIAGRYAEMRSRQDERTLPVTARSLETIIRLASAHAKARLSPVVEADPDVAAAMDILSFALYHENNEVVDDVHQSTQGRKRQRQEPITDSSDAEELESDEKDTKRQAAANETSIPAIDTSMLEMKRAVYQQVSQSLEDSVALEDICVEIDDRTMVLQAVQSLEEDGKVLITAGEVYLVD</sequence>
<feature type="compositionally biased region" description="Acidic residues" evidence="13">
    <location>
        <begin position="739"/>
        <end position="748"/>
    </location>
</feature>
<evidence type="ECO:0000256" key="5">
    <source>
        <dbReference type="ARBA" id="ARBA00022801"/>
    </source>
</evidence>
<dbReference type="PROSITE" id="PS50051">
    <property type="entry name" value="MCM_2"/>
    <property type="match status" value="1"/>
</dbReference>
<dbReference type="SMART" id="SM00382">
    <property type="entry name" value="AAA"/>
    <property type="match status" value="1"/>
</dbReference>
<dbReference type="Pfam" id="PF00493">
    <property type="entry name" value="MCM"/>
    <property type="match status" value="1"/>
</dbReference>
<keyword evidence="16" id="KW-1185">Reference proteome</keyword>
<dbReference type="InterPro" id="IPR003593">
    <property type="entry name" value="AAA+_ATPase"/>
</dbReference>
<evidence type="ECO:0000256" key="12">
    <source>
        <dbReference type="RuleBase" id="RU368061"/>
    </source>
</evidence>
<evidence type="ECO:0000256" key="3">
    <source>
        <dbReference type="ARBA" id="ARBA00022705"/>
    </source>
</evidence>
<gene>
    <name evidence="15" type="ORF">HJC23_012050</name>
</gene>
<keyword evidence="9 12" id="KW-0539">Nucleus</keyword>
<dbReference type="Pfam" id="PF17855">
    <property type="entry name" value="MCM_lid"/>
    <property type="match status" value="1"/>
</dbReference>
<dbReference type="InterPro" id="IPR041562">
    <property type="entry name" value="MCM_lid"/>
</dbReference>
<comment type="caution">
    <text evidence="15">The sequence shown here is derived from an EMBL/GenBank/DDBJ whole genome shotgun (WGS) entry which is preliminary data.</text>
</comment>
<dbReference type="GO" id="GO:0016787">
    <property type="term" value="F:hydrolase activity"/>
    <property type="evidence" value="ECO:0007669"/>
    <property type="project" value="UniProtKB-KW"/>
</dbReference>
<feature type="compositionally biased region" description="Acidic residues" evidence="13">
    <location>
        <begin position="575"/>
        <end position="589"/>
    </location>
</feature>
<feature type="domain" description="MCM C-terminal AAA(+) ATPase" evidence="14">
    <location>
        <begin position="351"/>
        <end position="557"/>
    </location>
</feature>
<dbReference type="GO" id="GO:0005524">
    <property type="term" value="F:ATP binding"/>
    <property type="evidence" value="ECO:0007669"/>
    <property type="project" value="UniProtKB-UniRule"/>
</dbReference>
<dbReference type="GO" id="GO:0042555">
    <property type="term" value="C:MCM complex"/>
    <property type="evidence" value="ECO:0007669"/>
    <property type="project" value="UniProtKB-UniRule"/>
</dbReference>
<dbReference type="GO" id="GO:0005634">
    <property type="term" value="C:nucleus"/>
    <property type="evidence" value="ECO:0007669"/>
    <property type="project" value="UniProtKB-SubCell"/>
</dbReference>
<protein>
    <recommendedName>
        <fullName evidence="12">DNA replication licensing factor MCM3</fullName>
        <ecNumber evidence="12">3.6.4.12</ecNumber>
    </recommendedName>
</protein>
<dbReference type="Gene3D" id="2.40.50.140">
    <property type="entry name" value="Nucleic acid-binding proteins"/>
    <property type="match status" value="1"/>
</dbReference>
<dbReference type="SMART" id="SM00350">
    <property type="entry name" value="MCM"/>
    <property type="match status" value="1"/>
</dbReference>
<evidence type="ECO:0000256" key="1">
    <source>
        <dbReference type="ARBA" id="ARBA00004123"/>
    </source>
</evidence>
<evidence type="ECO:0000256" key="4">
    <source>
        <dbReference type="ARBA" id="ARBA00022741"/>
    </source>
</evidence>
<dbReference type="Gene3D" id="3.40.50.300">
    <property type="entry name" value="P-loop containing nucleotide triphosphate hydrolases"/>
    <property type="match status" value="1"/>
</dbReference>
<dbReference type="InterPro" id="IPR001208">
    <property type="entry name" value="MCM_dom"/>
</dbReference>
<dbReference type="InterPro" id="IPR012340">
    <property type="entry name" value="NA-bd_OB-fold"/>
</dbReference>
<dbReference type="EC" id="3.6.4.12" evidence="12"/>
<dbReference type="SUPFAM" id="SSF50249">
    <property type="entry name" value="Nucleic acid-binding proteins"/>
    <property type="match status" value="2"/>
</dbReference>
<evidence type="ECO:0000256" key="7">
    <source>
        <dbReference type="ARBA" id="ARBA00022840"/>
    </source>
</evidence>
<dbReference type="GO" id="GO:0003677">
    <property type="term" value="F:DNA binding"/>
    <property type="evidence" value="ECO:0007669"/>
    <property type="project" value="UniProtKB-KW"/>
</dbReference>
<keyword evidence="6 12" id="KW-0347">Helicase</keyword>
<evidence type="ECO:0000256" key="10">
    <source>
        <dbReference type="ARBA" id="ARBA00047995"/>
    </source>
</evidence>
<comment type="similarity">
    <text evidence="2 11">Belongs to the MCM family.</text>
</comment>
<dbReference type="EMBL" id="JABMIG020000127">
    <property type="protein sequence ID" value="KAL3790494.1"/>
    <property type="molecule type" value="Genomic_DNA"/>
</dbReference>
<dbReference type="Proteomes" id="UP001516023">
    <property type="component" value="Unassembled WGS sequence"/>
</dbReference>
<dbReference type="InterPro" id="IPR008046">
    <property type="entry name" value="Mcm3"/>
</dbReference>
<dbReference type="InterPro" id="IPR031327">
    <property type="entry name" value="MCM"/>
</dbReference>
<keyword evidence="7 11" id="KW-0067">ATP-binding</keyword>
<evidence type="ECO:0000259" key="14">
    <source>
        <dbReference type="PROSITE" id="PS50051"/>
    </source>
</evidence>
<dbReference type="PRINTS" id="PR01657">
    <property type="entry name" value="MCMFAMILY"/>
</dbReference>
<feature type="region of interest" description="Disordered" evidence="13">
    <location>
        <begin position="572"/>
        <end position="619"/>
    </location>
</feature>
<feature type="region of interest" description="Disordered" evidence="13">
    <location>
        <begin position="720"/>
        <end position="764"/>
    </location>
</feature>
<keyword evidence="3 12" id="KW-0235">DNA replication</keyword>
<name>A0ABD3PQW3_9STRA</name>
<keyword evidence="8 11" id="KW-0238">DNA-binding</keyword>
<keyword evidence="5 12" id="KW-0378">Hydrolase</keyword>
<keyword evidence="4 11" id="KW-0547">Nucleotide-binding</keyword>
<dbReference type="GO" id="GO:0003678">
    <property type="term" value="F:DNA helicase activity"/>
    <property type="evidence" value="ECO:0007669"/>
    <property type="project" value="UniProtKB-EC"/>
</dbReference>
<dbReference type="SUPFAM" id="SSF52540">
    <property type="entry name" value="P-loop containing nucleoside triphosphate hydrolases"/>
    <property type="match status" value="1"/>
</dbReference>